<keyword evidence="6 10" id="KW-0812">Transmembrane</keyword>
<name>D3HMB5_LEGLN</name>
<feature type="transmembrane region" description="Helical" evidence="10">
    <location>
        <begin position="175"/>
        <end position="193"/>
    </location>
</feature>
<evidence type="ECO:0000313" key="13">
    <source>
        <dbReference type="Proteomes" id="UP000001060"/>
    </source>
</evidence>
<dbReference type="InterPro" id="IPR000412">
    <property type="entry name" value="ABC_2_transport"/>
</dbReference>
<dbReference type="GeneID" id="40927335"/>
<dbReference type="GO" id="GO:0140359">
    <property type="term" value="F:ABC-type transporter activity"/>
    <property type="evidence" value="ECO:0007669"/>
    <property type="project" value="InterPro"/>
</dbReference>
<dbReference type="GO" id="GO:0015920">
    <property type="term" value="P:lipopolysaccharide transport"/>
    <property type="evidence" value="ECO:0007669"/>
    <property type="project" value="TreeGrafter"/>
</dbReference>
<evidence type="ECO:0000256" key="7">
    <source>
        <dbReference type="ARBA" id="ARBA00022989"/>
    </source>
</evidence>
<feature type="transmembrane region" description="Helical" evidence="10">
    <location>
        <begin position="111"/>
        <end position="135"/>
    </location>
</feature>
<evidence type="ECO:0000256" key="1">
    <source>
        <dbReference type="ARBA" id="ARBA00004651"/>
    </source>
</evidence>
<feature type="domain" description="ABC-2 type transporter transmembrane" evidence="11">
    <location>
        <begin position="14"/>
        <end position="220"/>
    </location>
</feature>
<dbReference type="Pfam" id="PF01061">
    <property type="entry name" value="ABC2_membrane"/>
    <property type="match status" value="1"/>
</dbReference>
<keyword evidence="5" id="KW-0762">Sugar transport</keyword>
<feature type="transmembrane region" description="Helical" evidence="10">
    <location>
        <begin position="231"/>
        <end position="249"/>
    </location>
</feature>
<comment type="similarity">
    <text evidence="2">Belongs to the ABC-2 integral membrane protein family.</text>
</comment>
<feature type="transmembrane region" description="Helical" evidence="10">
    <location>
        <begin position="60"/>
        <end position="78"/>
    </location>
</feature>
<evidence type="ECO:0000259" key="11">
    <source>
        <dbReference type="Pfam" id="PF01061"/>
    </source>
</evidence>
<accession>D3HMB5</accession>
<evidence type="ECO:0000256" key="9">
    <source>
        <dbReference type="ARBA" id="ARBA00023136"/>
    </source>
</evidence>
<reference evidence="12 13" key="1">
    <citation type="journal article" date="2010" name="PLoS Genet.">
        <title>Analysis of the Legionella longbeachae genome and transcriptome uncovers unique strategies to cause Legionnaires' disease.</title>
        <authorList>
            <person name="Cazalet C."/>
            <person name="Gomez-Valero L."/>
            <person name="Rusniok C."/>
            <person name="Lomma M."/>
            <person name="Dervins-Ravault D."/>
            <person name="Newton H."/>
            <person name="Sansom F."/>
            <person name="Jarraud S."/>
            <person name="Zidane N."/>
            <person name="Ma L."/>
            <person name="Bouchier C."/>
            <person name="Etienne J."/>
            <person name="Hartland E."/>
            <person name="Buchrieser C."/>
        </authorList>
    </citation>
    <scope>NUCLEOTIDE SEQUENCE [LARGE SCALE GENOMIC DNA]</scope>
    <source>
        <strain evidence="12 13">NSW150</strain>
    </source>
</reference>
<evidence type="ECO:0000313" key="12">
    <source>
        <dbReference type="EMBL" id="CBJ13604.1"/>
    </source>
</evidence>
<organism evidence="12 13">
    <name type="scientific">Legionella longbeachae serogroup 1 (strain NSW150)</name>
    <dbReference type="NCBI Taxonomy" id="661367"/>
    <lineage>
        <taxon>Bacteria</taxon>
        <taxon>Pseudomonadati</taxon>
        <taxon>Pseudomonadota</taxon>
        <taxon>Gammaproteobacteria</taxon>
        <taxon>Legionellales</taxon>
        <taxon>Legionellaceae</taxon>
        <taxon>Legionella</taxon>
    </lineage>
</organism>
<dbReference type="PANTHER" id="PTHR30413">
    <property type="entry name" value="INNER MEMBRANE TRANSPORT PERMEASE"/>
    <property type="match status" value="1"/>
</dbReference>
<keyword evidence="4" id="KW-1003">Cell membrane</keyword>
<dbReference type="AlphaFoldDB" id="D3HMB5"/>
<keyword evidence="7 10" id="KW-1133">Transmembrane helix</keyword>
<keyword evidence="9 10" id="KW-0472">Membrane</keyword>
<dbReference type="STRING" id="661367.LLO_3151"/>
<feature type="transmembrane region" description="Helical" evidence="10">
    <location>
        <begin position="141"/>
        <end position="163"/>
    </location>
</feature>
<dbReference type="eggNOG" id="COG1682">
    <property type="taxonomic scope" value="Bacteria"/>
</dbReference>
<dbReference type="RefSeq" id="WP_012979497.1">
    <property type="nucleotide sequence ID" value="NC_013861.1"/>
</dbReference>
<dbReference type="GO" id="GO:0043190">
    <property type="term" value="C:ATP-binding cassette (ABC) transporter complex"/>
    <property type="evidence" value="ECO:0007669"/>
    <property type="project" value="InterPro"/>
</dbReference>
<evidence type="ECO:0000256" key="2">
    <source>
        <dbReference type="ARBA" id="ARBA00007783"/>
    </source>
</evidence>
<dbReference type="PRINTS" id="PR00164">
    <property type="entry name" value="ABC2TRNSPORT"/>
</dbReference>
<evidence type="ECO:0000256" key="6">
    <source>
        <dbReference type="ARBA" id="ARBA00022692"/>
    </source>
</evidence>
<gene>
    <name evidence="12" type="primary">ctrC</name>
    <name evidence="12" type="ordered locus">LLO_3151</name>
</gene>
<evidence type="ECO:0000256" key="10">
    <source>
        <dbReference type="SAM" id="Phobius"/>
    </source>
</evidence>
<dbReference type="OrthoDB" id="9814458at2"/>
<dbReference type="KEGG" id="llo:LLO_3151"/>
<protein>
    <submittedName>
        <fullName evidence="12">Capsule polysaccharide export inner-membrane protein ctrC</fullName>
    </submittedName>
</protein>
<dbReference type="EMBL" id="FN650140">
    <property type="protein sequence ID" value="CBJ13604.1"/>
    <property type="molecule type" value="Genomic_DNA"/>
</dbReference>
<comment type="subcellular location">
    <subcellularLocation>
        <location evidence="1">Cell membrane</location>
        <topology evidence="1">Multi-pass membrane protein</topology>
    </subcellularLocation>
</comment>
<evidence type="ECO:0000256" key="8">
    <source>
        <dbReference type="ARBA" id="ARBA00023047"/>
    </source>
</evidence>
<dbReference type="HOGENOM" id="CLU_060703_5_1_6"/>
<evidence type="ECO:0000256" key="5">
    <source>
        <dbReference type="ARBA" id="ARBA00022597"/>
    </source>
</evidence>
<feature type="transmembrane region" description="Helical" evidence="10">
    <location>
        <begin position="33"/>
        <end position="54"/>
    </location>
</feature>
<proteinExistence type="inferred from homology"/>
<evidence type="ECO:0000256" key="4">
    <source>
        <dbReference type="ARBA" id="ARBA00022475"/>
    </source>
</evidence>
<dbReference type="PANTHER" id="PTHR30413:SF10">
    <property type="entry name" value="CAPSULE POLYSACCHARIDE EXPORT INNER-MEMBRANE PROTEIN CTRC"/>
    <property type="match status" value="1"/>
</dbReference>
<sequence>MQNVHFLTIQKRVISAVLLREIIIRYGRNNIGFLWFALEPMMFTLTITTLWSFMKGMHASNLPITAFALTGYASVLLWRNTATRCSMAIKSNGGLLYHCYVQIIHIFLGRILVEIAGATISFVALSILFISIGWMAPPADILLIILGWFFLAWFGAGLALVIGSISERHEAIERVWHTISYVLFPLSGAAFMVDWLPKTVQKFILYLPMVNGLELLRQGAFGTQVRTHYSIPYLIFSCSFILLIGLAMTNEASHHVGTE</sequence>
<dbReference type="GO" id="GO:0015774">
    <property type="term" value="P:polysaccharide transport"/>
    <property type="evidence" value="ECO:0007669"/>
    <property type="project" value="UniProtKB-KW"/>
</dbReference>
<keyword evidence="3" id="KW-0813">Transport</keyword>
<dbReference type="InterPro" id="IPR013525">
    <property type="entry name" value="ABC2_TM"/>
</dbReference>
<evidence type="ECO:0000256" key="3">
    <source>
        <dbReference type="ARBA" id="ARBA00022448"/>
    </source>
</evidence>
<keyword evidence="8" id="KW-0625">Polysaccharide transport</keyword>
<keyword evidence="13" id="KW-1185">Reference proteome</keyword>
<dbReference type="Proteomes" id="UP000001060">
    <property type="component" value="Chromosome"/>
</dbReference>